<feature type="transmembrane region" description="Helical" evidence="1">
    <location>
        <begin position="12"/>
        <end position="32"/>
    </location>
</feature>
<dbReference type="AlphaFoldDB" id="A0A3S1A0L0"/>
<keyword evidence="1" id="KW-1133">Transmembrane helix</keyword>
<comment type="caution">
    <text evidence="2">The sequence shown here is derived from an EMBL/GenBank/DDBJ whole genome shotgun (WGS) entry which is preliminary data.</text>
</comment>
<gene>
    <name evidence="2" type="ORF">EGW08_000885</name>
</gene>
<keyword evidence="3" id="KW-1185">Reference proteome</keyword>
<proteinExistence type="predicted"/>
<feature type="transmembrane region" description="Helical" evidence="1">
    <location>
        <begin position="132"/>
        <end position="154"/>
    </location>
</feature>
<dbReference type="Gene3D" id="1.20.140.150">
    <property type="match status" value="1"/>
</dbReference>
<organism evidence="2 3">
    <name type="scientific">Elysia chlorotica</name>
    <name type="common">Eastern emerald elysia</name>
    <name type="synonym">Sea slug</name>
    <dbReference type="NCBI Taxonomy" id="188477"/>
    <lineage>
        <taxon>Eukaryota</taxon>
        <taxon>Metazoa</taxon>
        <taxon>Spiralia</taxon>
        <taxon>Lophotrochozoa</taxon>
        <taxon>Mollusca</taxon>
        <taxon>Gastropoda</taxon>
        <taxon>Heterobranchia</taxon>
        <taxon>Euthyneura</taxon>
        <taxon>Panpulmonata</taxon>
        <taxon>Sacoglossa</taxon>
        <taxon>Placobranchoidea</taxon>
        <taxon>Plakobranchidae</taxon>
        <taxon>Elysia</taxon>
    </lineage>
</organism>
<dbReference type="EMBL" id="RQTK01000013">
    <property type="protein sequence ID" value="RUS91368.1"/>
    <property type="molecule type" value="Genomic_DNA"/>
</dbReference>
<evidence type="ECO:0000256" key="1">
    <source>
        <dbReference type="SAM" id="Phobius"/>
    </source>
</evidence>
<name>A0A3S1A0L0_ELYCH</name>
<feature type="transmembrane region" description="Helical" evidence="1">
    <location>
        <begin position="160"/>
        <end position="183"/>
    </location>
</feature>
<sequence>MDRNWSYRNTIYKFCLISLMFGICPFLLGFGAPDWLFLRVYGKNGTVQERSFGLWEWCEENTCHRNPSVGNEIVEDWFIVVVILQTISLFVYLVSLAMAALQNFAHVRWIRTLRVLKLREMLHRDSETPEDLGFLSGFISFAGILLFTTMTADVVSQHAYYSWGFAMAFTGASIPVITGLLMCKAHTFAHIPPSPQAEPTVVHMLNTSAPQDRGLEAAAERRRSNIQRNRRINRQFQS</sequence>
<protein>
    <submittedName>
        <fullName evidence="2">Uncharacterized protein</fullName>
    </submittedName>
</protein>
<keyword evidence="1" id="KW-0472">Membrane</keyword>
<reference evidence="2 3" key="1">
    <citation type="submission" date="2019-01" db="EMBL/GenBank/DDBJ databases">
        <title>A draft genome assembly of the solar-powered sea slug Elysia chlorotica.</title>
        <authorList>
            <person name="Cai H."/>
            <person name="Li Q."/>
            <person name="Fang X."/>
            <person name="Li J."/>
            <person name="Curtis N.E."/>
            <person name="Altenburger A."/>
            <person name="Shibata T."/>
            <person name="Feng M."/>
            <person name="Maeda T."/>
            <person name="Schwartz J.A."/>
            <person name="Shigenobu S."/>
            <person name="Lundholm N."/>
            <person name="Nishiyama T."/>
            <person name="Yang H."/>
            <person name="Hasebe M."/>
            <person name="Li S."/>
            <person name="Pierce S.K."/>
            <person name="Wang J."/>
        </authorList>
    </citation>
    <scope>NUCLEOTIDE SEQUENCE [LARGE SCALE GENOMIC DNA]</scope>
    <source>
        <strain evidence="2">EC2010</strain>
        <tissue evidence="2">Whole organism of an adult</tissue>
    </source>
</reference>
<dbReference type="OrthoDB" id="6108059at2759"/>
<keyword evidence="1" id="KW-0812">Transmembrane</keyword>
<dbReference type="Proteomes" id="UP000271974">
    <property type="component" value="Unassembled WGS sequence"/>
</dbReference>
<accession>A0A3S1A0L0</accession>
<evidence type="ECO:0000313" key="2">
    <source>
        <dbReference type="EMBL" id="RUS91368.1"/>
    </source>
</evidence>
<evidence type="ECO:0000313" key="3">
    <source>
        <dbReference type="Proteomes" id="UP000271974"/>
    </source>
</evidence>
<feature type="transmembrane region" description="Helical" evidence="1">
    <location>
        <begin position="77"/>
        <end position="101"/>
    </location>
</feature>